<dbReference type="CDD" id="cd00082">
    <property type="entry name" value="HisKA"/>
    <property type="match status" value="1"/>
</dbReference>
<dbReference type="SMART" id="SM00086">
    <property type="entry name" value="PAC"/>
    <property type="match status" value="3"/>
</dbReference>
<dbReference type="PROSITE" id="PS50109">
    <property type="entry name" value="HIS_KIN"/>
    <property type="match status" value="1"/>
</dbReference>
<keyword evidence="3 5" id="KW-0597">Phosphoprotein</keyword>
<evidence type="ECO:0000313" key="12">
    <source>
        <dbReference type="EMBL" id="SFL28865.1"/>
    </source>
</evidence>
<dbReference type="GO" id="GO:0005886">
    <property type="term" value="C:plasma membrane"/>
    <property type="evidence" value="ECO:0007669"/>
    <property type="project" value="UniProtKB-SubCell"/>
</dbReference>
<dbReference type="NCBIfam" id="TIGR00229">
    <property type="entry name" value="sensory_box"/>
    <property type="match status" value="3"/>
</dbReference>
<dbReference type="EMBL" id="FOSV01000012">
    <property type="protein sequence ID" value="SFL28865.1"/>
    <property type="molecule type" value="Genomic_DNA"/>
</dbReference>
<evidence type="ECO:0000256" key="2">
    <source>
        <dbReference type="ARBA" id="ARBA00012438"/>
    </source>
</evidence>
<dbReference type="Gene3D" id="2.10.70.100">
    <property type="match status" value="1"/>
</dbReference>
<keyword evidence="4" id="KW-0902">Two-component regulatory system</keyword>
<evidence type="ECO:0000256" key="5">
    <source>
        <dbReference type="PROSITE-ProRule" id="PRU00169"/>
    </source>
</evidence>
<dbReference type="Pfam" id="PF08447">
    <property type="entry name" value="PAS_3"/>
    <property type="match status" value="2"/>
</dbReference>
<feature type="domain" description="Histidine kinase" evidence="8">
    <location>
        <begin position="866"/>
        <end position="1088"/>
    </location>
</feature>
<keyword evidence="7" id="KW-0812">Transmembrane</keyword>
<comment type="catalytic activity">
    <reaction evidence="1">
        <text>ATP + protein L-histidine = ADP + protein N-phospho-L-histidine.</text>
        <dbReference type="EC" id="2.7.13.3"/>
    </reaction>
</comment>
<dbReference type="InterPro" id="IPR011006">
    <property type="entry name" value="CheY-like_superfamily"/>
</dbReference>
<dbReference type="Pfam" id="PF08448">
    <property type="entry name" value="PAS_4"/>
    <property type="match status" value="2"/>
</dbReference>
<dbReference type="Gene3D" id="3.40.50.2300">
    <property type="match status" value="1"/>
</dbReference>
<evidence type="ECO:0000256" key="4">
    <source>
        <dbReference type="ARBA" id="ARBA00023012"/>
    </source>
</evidence>
<dbReference type="InterPro" id="IPR003594">
    <property type="entry name" value="HATPase_dom"/>
</dbReference>
<dbReference type="SMART" id="SM00387">
    <property type="entry name" value="HATPase_c"/>
    <property type="match status" value="1"/>
</dbReference>
<dbReference type="FunFam" id="3.30.565.10:FF:000010">
    <property type="entry name" value="Sensor histidine kinase RcsC"/>
    <property type="match status" value="1"/>
</dbReference>
<protein>
    <recommendedName>
        <fullName evidence="2">histidine kinase</fullName>
        <ecNumber evidence="2">2.7.13.3</ecNumber>
    </recommendedName>
</protein>
<dbReference type="InterPro" id="IPR035965">
    <property type="entry name" value="PAS-like_dom_sf"/>
</dbReference>
<dbReference type="PROSITE" id="PS50113">
    <property type="entry name" value="PAC"/>
    <property type="match status" value="2"/>
</dbReference>
<dbReference type="SMART" id="SM00448">
    <property type="entry name" value="REC"/>
    <property type="match status" value="1"/>
</dbReference>
<dbReference type="InterPro" id="IPR000700">
    <property type="entry name" value="PAS-assoc_C"/>
</dbReference>
<dbReference type="GO" id="GO:0000155">
    <property type="term" value="F:phosphorelay sensor kinase activity"/>
    <property type="evidence" value="ECO:0007669"/>
    <property type="project" value="InterPro"/>
</dbReference>
<dbReference type="PANTHER" id="PTHR45339:SF3">
    <property type="entry name" value="HISTIDINE KINASE"/>
    <property type="match status" value="1"/>
</dbReference>
<dbReference type="Pfam" id="PF22588">
    <property type="entry name" value="dCache_1_like"/>
    <property type="match status" value="1"/>
</dbReference>
<evidence type="ECO:0000256" key="6">
    <source>
        <dbReference type="SAM" id="MobiDB-lite"/>
    </source>
</evidence>
<dbReference type="Pfam" id="PF00512">
    <property type="entry name" value="HisKA"/>
    <property type="match status" value="1"/>
</dbReference>
<dbReference type="InterPro" id="IPR036097">
    <property type="entry name" value="HisK_dim/P_sf"/>
</dbReference>
<evidence type="ECO:0000313" key="13">
    <source>
        <dbReference type="Proteomes" id="UP000198804"/>
    </source>
</evidence>
<dbReference type="PANTHER" id="PTHR45339">
    <property type="entry name" value="HYBRID SIGNAL TRANSDUCTION HISTIDINE KINASE J"/>
    <property type="match status" value="1"/>
</dbReference>
<name>A0A1I4GFT9_9HYPH</name>
<dbReference type="CDD" id="cd00130">
    <property type="entry name" value="PAS"/>
    <property type="match status" value="3"/>
</dbReference>
<dbReference type="InterPro" id="IPR001610">
    <property type="entry name" value="PAC"/>
</dbReference>
<feature type="compositionally biased region" description="Basic and acidic residues" evidence="6">
    <location>
        <begin position="136"/>
        <end position="145"/>
    </location>
</feature>
<dbReference type="PROSITE" id="PS50112">
    <property type="entry name" value="PAS"/>
    <property type="match status" value="3"/>
</dbReference>
<evidence type="ECO:0000259" key="10">
    <source>
        <dbReference type="PROSITE" id="PS50112"/>
    </source>
</evidence>
<dbReference type="CDD" id="cd16922">
    <property type="entry name" value="HATPase_EvgS-ArcB-TorS-like"/>
    <property type="match status" value="1"/>
</dbReference>
<dbReference type="RefSeq" id="WP_091947731.1">
    <property type="nucleotide sequence ID" value="NZ_FOSV01000012.1"/>
</dbReference>
<dbReference type="InterPro" id="IPR036641">
    <property type="entry name" value="HPT_dom_sf"/>
</dbReference>
<dbReference type="Pfam" id="PF00072">
    <property type="entry name" value="Response_reg"/>
    <property type="match status" value="1"/>
</dbReference>
<gene>
    <name evidence="12" type="ORF">SAMN04488125_11226</name>
</gene>
<evidence type="ECO:0000256" key="7">
    <source>
        <dbReference type="SAM" id="Phobius"/>
    </source>
</evidence>
<dbReference type="EC" id="2.7.13.3" evidence="2"/>
<feature type="region of interest" description="Disordered" evidence="6">
    <location>
        <begin position="123"/>
        <end position="145"/>
    </location>
</feature>
<sequence length="1348" mass="146530">MRTEQPAPRLPSFRSGPGVVTAFACALLIVVMGAWQMSRAWDAAMRGARDDVTNISRSLAQHATGLLDGIEMTLSGMAERVGNDDRAALSNFIRRRAEGMAHLRNLAILDADGRWLADSRDLEAATRPSEAGRAPEPGRDDLRWHREHPGTDLYVGPPRPDRGHVGPIIPISRRLTRPDGSFGGIVLAALDPKVLQDVYDGVRLDSRSAIALWREDGRLLVRRPAVALTDRNFADTDFFRAMDAGGRPLRLQLPVMPGAVDGVRRLTGFERLARHPSLIVSVGISLDDIVAAWRREALIQAVALGLAVLALIGLGIGLERRERRIRAAERDAVEAQSLFRALFDHSTDGLFVHRIEPDGTARLETLNGQAAAMLGRRAADIVGRSLHNILDPDLYVPVAADLEVTIRAGGPRAFERSEGDGEGGRVWEIVHVPLHRPDGSIGRVFASARDITHLREAEAAALDSNRLLLMAEQMAHVGHWHLDVASGRVRWSDEVYRIHGRDPADFQPTLEDGIDAYHPDDRDSVAAMVAEAVERRGSFEFTKRLLRPDGEVRHVQSRGICMLGPATEGGAPVVTGLFGVFSDITQRIRAEASVVSSEARYRMLADAATDMVVQTGPDGRCLYVSPAVRDLLGREPEMLTGSAFADLIHPDDAPGFAAILAGLVAGDDDRAVSVNRLRHSRGRWIWVEASLKALRLPGGRSGGFVVSVRNIDERRRADEARRESEARYRLLADNASDLIVLGHADGRRSYISPAVTVMLGYTVEEAHSVGMHDWIHPDDIATVFASTLALGDQHPTANVIYRLRHKAGHYIWAEAAFRRVPGEAGDVQIVTAIRDVTERQRQARHLEQAKAQAEAGARIKAEFLANMSHELRTPLAGMLGTHDLLQSDPTLSPAQRRLVGLAQESSRSLLTIVNDILDFSKIEAGELIVESVPFSLSELVESCRRLATEAARDKELSLTVSIAPDLPDWLKGDPTRIRQILLNLATNAVKFTERGRIAVAVTRAGLRDGVPLVRIAVSDTGIGIAEEALPRLFERFSQADGSTARRYGGTGLGLAICKRLAALMGGEIGVESRLGEGSTFWFALPLPLAAAERPQAARPELLGAAPSLRRILLAEDNRINQEILTTVLERKGHAVTLVGNGRDALEAVKAGSGFDVILMDVQMPEMDGLEATAAIRAFEREGGGARIPIIALTANAMIDEVERCRSAGTDAHIAKPVHWPDLFAAIERLCRTETGMPVRVLDEAMLEMMAGVVGRERIGDLLAAAMREIDRRVGLLCTVGIGATDFATEAHALVSLSGQLGFVELSELCRDLERRTMGADGRLRATELRAAAERARSAMAACAYAKAA</sequence>
<dbReference type="SUPFAM" id="SSF55785">
    <property type="entry name" value="PYP-like sensor domain (PAS domain)"/>
    <property type="match status" value="4"/>
</dbReference>
<dbReference type="Proteomes" id="UP000198804">
    <property type="component" value="Unassembled WGS sequence"/>
</dbReference>
<feature type="domain" description="PAS" evidence="10">
    <location>
        <begin position="597"/>
        <end position="667"/>
    </location>
</feature>
<dbReference type="CDD" id="cd12914">
    <property type="entry name" value="PDC1_DGC_like"/>
    <property type="match status" value="1"/>
</dbReference>
<keyword evidence="7" id="KW-0472">Membrane</keyword>
<evidence type="ECO:0000259" key="11">
    <source>
        <dbReference type="PROSITE" id="PS50113"/>
    </source>
</evidence>
<dbReference type="SUPFAM" id="SSF47226">
    <property type="entry name" value="Histidine-containing phosphotransfer domain, HPT domain"/>
    <property type="match status" value="1"/>
</dbReference>
<dbReference type="Gene3D" id="3.30.450.20">
    <property type="entry name" value="PAS domain"/>
    <property type="match status" value="6"/>
</dbReference>
<feature type="domain" description="PAC" evidence="11">
    <location>
        <begin position="670"/>
        <end position="723"/>
    </location>
</feature>
<keyword evidence="7" id="KW-1133">Transmembrane helix</keyword>
<feature type="domain" description="PAS" evidence="10">
    <location>
        <begin position="335"/>
        <end position="409"/>
    </location>
</feature>
<feature type="modified residue" description="4-aspartylphosphate" evidence="5">
    <location>
        <position position="1160"/>
    </location>
</feature>
<proteinExistence type="predicted"/>
<dbReference type="PROSITE" id="PS50110">
    <property type="entry name" value="RESPONSE_REGULATORY"/>
    <property type="match status" value="1"/>
</dbReference>
<keyword evidence="13" id="KW-1185">Reference proteome</keyword>
<dbReference type="SUPFAM" id="SSF55874">
    <property type="entry name" value="ATPase domain of HSP90 chaperone/DNA topoisomerase II/histidine kinase"/>
    <property type="match status" value="1"/>
</dbReference>
<dbReference type="InterPro" id="IPR013656">
    <property type="entry name" value="PAS_4"/>
</dbReference>
<dbReference type="Gene3D" id="1.10.287.130">
    <property type="match status" value="1"/>
</dbReference>
<accession>A0A1I4GFT9</accession>
<dbReference type="InterPro" id="IPR000014">
    <property type="entry name" value="PAS"/>
</dbReference>
<dbReference type="CDD" id="cd12915">
    <property type="entry name" value="PDC2_DGC_like"/>
    <property type="match status" value="1"/>
</dbReference>
<dbReference type="InterPro" id="IPR005467">
    <property type="entry name" value="His_kinase_dom"/>
</dbReference>
<dbReference type="Gene3D" id="3.30.565.10">
    <property type="entry name" value="Histidine kinase-like ATPase, C-terminal domain"/>
    <property type="match status" value="1"/>
</dbReference>
<dbReference type="SUPFAM" id="SSF52172">
    <property type="entry name" value="CheY-like"/>
    <property type="match status" value="1"/>
</dbReference>
<dbReference type="PROSITE" id="PS51257">
    <property type="entry name" value="PROKAR_LIPOPROTEIN"/>
    <property type="match status" value="1"/>
</dbReference>
<dbReference type="InterPro" id="IPR054327">
    <property type="entry name" value="His-kinase-like_sensor"/>
</dbReference>
<evidence type="ECO:0000256" key="3">
    <source>
        <dbReference type="ARBA" id="ARBA00022553"/>
    </source>
</evidence>
<evidence type="ECO:0000259" key="8">
    <source>
        <dbReference type="PROSITE" id="PS50109"/>
    </source>
</evidence>
<feature type="transmembrane region" description="Helical" evidence="7">
    <location>
        <begin position="16"/>
        <end position="35"/>
    </location>
</feature>
<evidence type="ECO:0000259" key="9">
    <source>
        <dbReference type="PROSITE" id="PS50110"/>
    </source>
</evidence>
<feature type="domain" description="PAS" evidence="10">
    <location>
        <begin position="724"/>
        <end position="783"/>
    </location>
</feature>
<dbReference type="InterPro" id="IPR001789">
    <property type="entry name" value="Sig_transdc_resp-reg_receiver"/>
</dbReference>
<dbReference type="GO" id="GO:0005524">
    <property type="term" value="F:ATP binding"/>
    <property type="evidence" value="ECO:0007669"/>
    <property type="project" value="UniProtKB-KW"/>
</dbReference>
<feature type="domain" description="Response regulatory" evidence="9">
    <location>
        <begin position="1110"/>
        <end position="1230"/>
    </location>
</feature>
<dbReference type="SMART" id="SM00091">
    <property type="entry name" value="PAS"/>
    <property type="match status" value="4"/>
</dbReference>
<reference evidence="13" key="1">
    <citation type="submission" date="2016-10" db="EMBL/GenBank/DDBJ databases">
        <authorList>
            <person name="Varghese N."/>
            <person name="Submissions S."/>
        </authorList>
    </citation>
    <scope>NUCLEOTIDE SEQUENCE [LARGE SCALE GENOMIC DNA]</scope>
    <source>
        <strain evidence="13">CGMCC 1.6474</strain>
    </source>
</reference>
<feature type="domain" description="PAC" evidence="11">
    <location>
        <begin position="797"/>
        <end position="848"/>
    </location>
</feature>
<dbReference type="InterPro" id="IPR013655">
    <property type="entry name" value="PAS_fold_3"/>
</dbReference>
<evidence type="ECO:0000256" key="1">
    <source>
        <dbReference type="ARBA" id="ARBA00000085"/>
    </source>
</evidence>
<dbReference type="Pfam" id="PF02518">
    <property type="entry name" value="HATPase_c"/>
    <property type="match status" value="1"/>
</dbReference>
<dbReference type="SMART" id="SM00388">
    <property type="entry name" value="HisKA"/>
    <property type="match status" value="1"/>
</dbReference>
<organism evidence="12 13">
    <name type="scientific">Methylorubrum salsuginis</name>
    <dbReference type="NCBI Taxonomy" id="414703"/>
    <lineage>
        <taxon>Bacteria</taxon>
        <taxon>Pseudomonadati</taxon>
        <taxon>Pseudomonadota</taxon>
        <taxon>Alphaproteobacteria</taxon>
        <taxon>Hyphomicrobiales</taxon>
        <taxon>Methylobacteriaceae</taxon>
        <taxon>Methylorubrum</taxon>
    </lineage>
</organism>
<dbReference type="InterPro" id="IPR004358">
    <property type="entry name" value="Sig_transdc_His_kin-like_C"/>
</dbReference>
<dbReference type="InterPro" id="IPR003661">
    <property type="entry name" value="HisK_dim/P_dom"/>
</dbReference>
<dbReference type="CDD" id="cd17546">
    <property type="entry name" value="REC_hyHK_CKI1_RcsC-like"/>
    <property type="match status" value="1"/>
</dbReference>
<dbReference type="OrthoDB" id="9789782at2"/>
<dbReference type="SUPFAM" id="SSF47384">
    <property type="entry name" value="Homodimeric domain of signal transducing histidine kinase"/>
    <property type="match status" value="1"/>
</dbReference>
<dbReference type="STRING" id="414703.SAMN04488125_11226"/>
<dbReference type="PRINTS" id="PR00344">
    <property type="entry name" value="BCTRLSENSOR"/>
</dbReference>
<dbReference type="InterPro" id="IPR036890">
    <property type="entry name" value="HATPase_C_sf"/>
</dbReference>